<evidence type="ECO:0000256" key="3">
    <source>
        <dbReference type="ARBA" id="ARBA00022806"/>
    </source>
</evidence>
<dbReference type="SMART" id="SM00490">
    <property type="entry name" value="HELICc"/>
    <property type="match status" value="1"/>
</dbReference>
<dbReference type="Proteomes" id="UP000327439">
    <property type="component" value="Chromosome D04"/>
</dbReference>
<dbReference type="GO" id="GO:0003724">
    <property type="term" value="F:RNA helicase activity"/>
    <property type="evidence" value="ECO:0007669"/>
    <property type="project" value="InterPro"/>
</dbReference>
<dbReference type="PROSITE" id="PS51194">
    <property type="entry name" value="HELICASE_CTER"/>
    <property type="match status" value="1"/>
</dbReference>
<dbReference type="Gene3D" id="3.40.50.300">
    <property type="entry name" value="P-loop containing nucleotide triphosphate hydrolases"/>
    <property type="match status" value="3"/>
</dbReference>
<sequence length="387" mass="43415">MAETASNSAPSTTTTAEAPAPQETKKTTEAPVRWADLEDEASEEPSALSEDKGAPELGVENLKIDESKKINKFLDEPEDSNIKAVTAGETPYTSAFTFEELNLSPELLKGLYVEMKFEKPSKIQAITHNGSGKTTCFTLGMLSRDGFKDDSLRIMRDIEKMSSHCQVLLFSATFSDTVKNFVSKIVKRDHNQLFVKKEELSLESVKQYKVNVPDELSKVLVIKDRILEFGERLGQTIIFVRTRNSASMLHKALVEFGYDVTTIQGALNQAERDKIVKEFKDGLTQVLISTDLLARGFDQQQVNLVINYDLPVKHDNRVEPDCEVYLHRIGRAGRFGRKGAVFNLLCGDMDQMIISKIENHFDSKIAEVPDWRNEEDFKAALRSAGLL</sequence>
<organism evidence="10 11">
    <name type="scientific">Gossypium barbadense</name>
    <name type="common">Sea Island cotton</name>
    <name type="synonym">Hibiscus barbadensis</name>
    <dbReference type="NCBI Taxonomy" id="3634"/>
    <lineage>
        <taxon>Eukaryota</taxon>
        <taxon>Viridiplantae</taxon>
        <taxon>Streptophyta</taxon>
        <taxon>Embryophyta</taxon>
        <taxon>Tracheophyta</taxon>
        <taxon>Spermatophyta</taxon>
        <taxon>Magnoliopsida</taxon>
        <taxon>eudicotyledons</taxon>
        <taxon>Gunneridae</taxon>
        <taxon>Pentapetalae</taxon>
        <taxon>rosids</taxon>
        <taxon>malvids</taxon>
        <taxon>Malvales</taxon>
        <taxon>Malvaceae</taxon>
        <taxon>Malvoideae</taxon>
        <taxon>Gossypium</taxon>
    </lineage>
</organism>
<name>A0A5J5RUJ9_GOSBA</name>
<gene>
    <name evidence="10" type="ORF">ES319_D04G123300v1</name>
</gene>
<evidence type="ECO:0000256" key="2">
    <source>
        <dbReference type="ARBA" id="ARBA00022801"/>
    </source>
</evidence>
<dbReference type="GO" id="GO:0016787">
    <property type="term" value="F:hydrolase activity"/>
    <property type="evidence" value="ECO:0007669"/>
    <property type="project" value="UniProtKB-KW"/>
</dbReference>
<evidence type="ECO:0000259" key="9">
    <source>
        <dbReference type="PROSITE" id="PS51195"/>
    </source>
</evidence>
<dbReference type="InterPro" id="IPR014014">
    <property type="entry name" value="RNA_helicase_DEAD_Q_motif"/>
</dbReference>
<evidence type="ECO:0000256" key="4">
    <source>
        <dbReference type="ARBA" id="ARBA00022840"/>
    </source>
</evidence>
<evidence type="ECO:0000259" key="8">
    <source>
        <dbReference type="PROSITE" id="PS51194"/>
    </source>
</evidence>
<keyword evidence="1" id="KW-0547">Nucleotide-binding</keyword>
<dbReference type="GO" id="GO:0003723">
    <property type="term" value="F:RNA binding"/>
    <property type="evidence" value="ECO:0007669"/>
    <property type="project" value="UniProtKB-KW"/>
</dbReference>
<reference evidence="11" key="1">
    <citation type="journal article" date="2020" name="Nat. Genet.">
        <title>Genomic diversifications of five Gossypium allopolyploid species and their impact on cotton improvement.</title>
        <authorList>
            <person name="Chen Z.J."/>
            <person name="Sreedasyam A."/>
            <person name="Ando A."/>
            <person name="Song Q."/>
            <person name="De Santiago L.M."/>
            <person name="Hulse-Kemp A.M."/>
            <person name="Ding M."/>
            <person name="Ye W."/>
            <person name="Kirkbride R.C."/>
            <person name="Jenkins J."/>
            <person name="Plott C."/>
            <person name="Lovell J."/>
            <person name="Lin Y.M."/>
            <person name="Vaughn R."/>
            <person name="Liu B."/>
            <person name="Simpson S."/>
            <person name="Scheffler B.E."/>
            <person name="Wen L."/>
            <person name="Saski C.A."/>
            <person name="Grover C.E."/>
            <person name="Hu G."/>
            <person name="Conover J.L."/>
            <person name="Carlson J.W."/>
            <person name="Shu S."/>
            <person name="Boston L.B."/>
            <person name="Williams M."/>
            <person name="Peterson D.G."/>
            <person name="McGee K."/>
            <person name="Jones D.C."/>
            <person name="Wendel J.F."/>
            <person name="Stelly D.M."/>
            <person name="Grimwood J."/>
            <person name="Schmutz J."/>
        </authorList>
    </citation>
    <scope>NUCLEOTIDE SEQUENCE [LARGE SCALE GENOMIC DNA]</scope>
    <source>
        <strain evidence="11">cv. 3-79</strain>
    </source>
</reference>
<dbReference type="GO" id="GO:0005524">
    <property type="term" value="F:ATP binding"/>
    <property type="evidence" value="ECO:0007669"/>
    <property type="project" value="UniProtKB-KW"/>
</dbReference>
<dbReference type="InterPro" id="IPR027417">
    <property type="entry name" value="P-loop_NTPase"/>
</dbReference>
<feature type="domain" description="DEAD-box RNA helicase Q" evidence="9">
    <location>
        <begin position="96"/>
        <end position="125"/>
    </location>
</feature>
<dbReference type="AlphaFoldDB" id="A0A5J5RUJ9"/>
<evidence type="ECO:0000256" key="6">
    <source>
        <dbReference type="PROSITE-ProRule" id="PRU00552"/>
    </source>
</evidence>
<dbReference type="SUPFAM" id="SSF52540">
    <property type="entry name" value="P-loop containing nucleoside triphosphate hydrolases"/>
    <property type="match status" value="2"/>
</dbReference>
<evidence type="ECO:0000256" key="7">
    <source>
        <dbReference type="SAM" id="MobiDB-lite"/>
    </source>
</evidence>
<evidence type="ECO:0000313" key="10">
    <source>
        <dbReference type="EMBL" id="KAB2035022.1"/>
    </source>
</evidence>
<dbReference type="OrthoDB" id="10265785at2759"/>
<keyword evidence="2" id="KW-0378">Hydrolase</keyword>
<feature type="short sequence motif" description="Q motif" evidence="6">
    <location>
        <begin position="96"/>
        <end position="125"/>
    </location>
</feature>
<keyword evidence="11" id="KW-1185">Reference proteome</keyword>
<keyword evidence="5" id="KW-0694">RNA-binding</keyword>
<feature type="compositionally biased region" description="Low complexity" evidence="7">
    <location>
        <begin position="1"/>
        <end position="22"/>
    </location>
</feature>
<protein>
    <recommendedName>
        <fullName evidence="12">Helicase C-terminal domain-containing protein</fullName>
    </recommendedName>
</protein>
<feature type="domain" description="Helicase C-terminal" evidence="8">
    <location>
        <begin position="221"/>
        <end position="376"/>
    </location>
</feature>
<dbReference type="PANTHER" id="PTHR47958">
    <property type="entry name" value="ATP-DEPENDENT RNA HELICASE DBP3"/>
    <property type="match status" value="1"/>
</dbReference>
<dbReference type="CDD" id="cd18787">
    <property type="entry name" value="SF2_C_DEAD"/>
    <property type="match status" value="1"/>
</dbReference>
<keyword evidence="4" id="KW-0067">ATP-binding</keyword>
<evidence type="ECO:0000256" key="5">
    <source>
        <dbReference type="ARBA" id="ARBA00022884"/>
    </source>
</evidence>
<dbReference type="InterPro" id="IPR001650">
    <property type="entry name" value="Helicase_C-like"/>
</dbReference>
<dbReference type="PROSITE" id="PS51195">
    <property type="entry name" value="Q_MOTIF"/>
    <property type="match status" value="1"/>
</dbReference>
<accession>A0A5J5RUJ9</accession>
<proteinExistence type="predicted"/>
<feature type="region of interest" description="Disordered" evidence="7">
    <location>
        <begin position="1"/>
        <end position="59"/>
    </location>
</feature>
<evidence type="ECO:0008006" key="12">
    <source>
        <dbReference type="Google" id="ProtNLM"/>
    </source>
</evidence>
<evidence type="ECO:0000313" key="11">
    <source>
        <dbReference type="Proteomes" id="UP000327439"/>
    </source>
</evidence>
<dbReference type="EMBL" id="CM018218">
    <property type="protein sequence ID" value="KAB2035022.1"/>
    <property type="molecule type" value="Genomic_DNA"/>
</dbReference>
<dbReference type="Pfam" id="PF00271">
    <property type="entry name" value="Helicase_C"/>
    <property type="match status" value="1"/>
</dbReference>
<evidence type="ECO:0000256" key="1">
    <source>
        <dbReference type="ARBA" id="ARBA00022741"/>
    </source>
</evidence>
<keyword evidence="3" id="KW-0347">Helicase</keyword>